<sequence length="310" mass="34763">MALHSWRGSVRLSRGDDSDQARLHNSSSRPNDSFELRQTFSSLILVRFRLLVFLSFVKQYPSKHKKTMDEEAATETDPLLSKHPAVTRRRVDAPIPDNIPISPQPTPNNNGQDNDSEPLSRQEIYTLLGMAPPTANNTTPRHLESAHGFYSQLLKAERRAARQYRLYDAAVIFLMIIQLCISAVFVVLGSLPNLDRHHVAVASLGAIGTVVAGMLALMRGQGLPNRLRMERDALRRVVFETEELYWDARADRDIDFGDIERLRDAFVAVVEDARKNHPDVWTHSPVPVRIKTGLSGKGMQMPGAAQIAKL</sequence>
<dbReference type="InterPro" id="IPR041622">
    <property type="entry name" value="SLATT_fungi"/>
</dbReference>
<dbReference type="PANTHER" id="PTHR38793">
    <property type="entry name" value="SLATT_FUNGAL DOMAIN-CONTAINING PROTEIN-RELATED"/>
    <property type="match status" value="1"/>
</dbReference>
<evidence type="ECO:0000313" key="5">
    <source>
        <dbReference type="Proteomes" id="UP000308005"/>
    </source>
</evidence>
<protein>
    <recommendedName>
        <fullName evidence="3">SMODS and SLOG-associating 2TM effector domain-containing protein</fullName>
    </recommendedName>
</protein>
<feature type="compositionally biased region" description="Polar residues" evidence="1">
    <location>
        <begin position="23"/>
        <end position="32"/>
    </location>
</feature>
<feature type="region of interest" description="Disordered" evidence="1">
    <location>
        <begin position="91"/>
        <end position="118"/>
    </location>
</feature>
<evidence type="ECO:0000259" key="3">
    <source>
        <dbReference type="Pfam" id="PF18142"/>
    </source>
</evidence>
<evidence type="ECO:0000256" key="2">
    <source>
        <dbReference type="SAM" id="Phobius"/>
    </source>
</evidence>
<dbReference type="Proteomes" id="UP000308005">
    <property type="component" value="Unassembled WGS sequence"/>
</dbReference>
<accession>A0A4S9T2Q5</accession>
<evidence type="ECO:0000313" key="4">
    <source>
        <dbReference type="EMBL" id="THZ17937.1"/>
    </source>
</evidence>
<feature type="domain" description="SMODS and SLOG-associating 2TM effector" evidence="3">
    <location>
        <begin position="154"/>
        <end position="271"/>
    </location>
</feature>
<dbReference type="AlphaFoldDB" id="A0A4S9T2Q5"/>
<feature type="transmembrane region" description="Helical" evidence="2">
    <location>
        <begin position="166"/>
        <end position="191"/>
    </location>
</feature>
<feature type="compositionally biased region" description="Basic and acidic residues" evidence="1">
    <location>
        <begin position="13"/>
        <end position="22"/>
    </location>
</feature>
<dbReference type="NCBIfam" id="NF033635">
    <property type="entry name" value="SLATT_fungal"/>
    <property type="match status" value="1"/>
</dbReference>
<dbReference type="EMBL" id="QZBM01000259">
    <property type="protein sequence ID" value="THZ17937.1"/>
    <property type="molecule type" value="Genomic_DNA"/>
</dbReference>
<keyword evidence="2" id="KW-1133">Transmembrane helix</keyword>
<feature type="region of interest" description="Disordered" evidence="1">
    <location>
        <begin position="1"/>
        <end position="32"/>
    </location>
</feature>
<feature type="transmembrane region" description="Helical" evidence="2">
    <location>
        <begin position="197"/>
        <end position="218"/>
    </location>
</feature>
<evidence type="ECO:0000256" key="1">
    <source>
        <dbReference type="SAM" id="MobiDB-lite"/>
    </source>
</evidence>
<reference evidence="4 5" key="1">
    <citation type="submission" date="2018-10" db="EMBL/GenBank/DDBJ databases">
        <title>Fifty Aureobasidium pullulans genomes reveal a recombining polyextremotolerant generalist.</title>
        <authorList>
            <person name="Gostincar C."/>
            <person name="Turk M."/>
            <person name="Zajc J."/>
            <person name="Gunde-Cimerman N."/>
        </authorList>
    </citation>
    <scope>NUCLEOTIDE SEQUENCE [LARGE SCALE GENOMIC DNA]</scope>
    <source>
        <strain evidence="4 5">EXF-3863</strain>
    </source>
</reference>
<dbReference type="Pfam" id="PF18142">
    <property type="entry name" value="SLATT_fungal"/>
    <property type="match status" value="1"/>
</dbReference>
<proteinExistence type="predicted"/>
<organism evidence="4 5">
    <name type="scientific">Aureobasidium pullulans</name>
    <name type="common">Black yeast</name>
    <name type="synonym">Pullularia pullulans</name>
    <dbReference type="NCBI Taxonomy" id="5580"/>
    <lineage>
        <taxon>Eukaryota</taxon>
        <taxon>Fungi</taxon>
        <taxon>Dikarya</taxon>
        <taxon>Ascomycota</taxon>
        <taxon>Pezizomycotina</taxon>
        <taxon>Dothideomycetes</taxon>
        <taxon>Dothideomycetidae</taxon>
        <taxon>Dothideales</taxon>
        <taxon>Saccotheciaceae</taxon>
        <taxon>Aureobasidium</taxon>
    </lineage>
</organism>
<feature type="region of interest" description="Disordered" evidence="1">
    <location>
        <begin position="64"/>
        <end position="83"/>
    </location>
</feature>
<name>A0A4S9T2Q5_AURPU</name>
<comment type="caution">
    <text evidence="4">The sequence shown here is derived from an EMBL/GenBank/DDBJ whole genome shotgun (WGS) entry which is preliminary data.</text>
</comment>
<dbReference type="PANTHER" id="PTHR38793:SF3">
    <property type="entry name" value="SMODS AND SLOG-ASSOCIATING 2TM EFFECTOR DOMAIN-CONTAINING PROTEIN"/>
    <property type="match status" value="1"/>
</dbReference>
<keyword evidence="2" id="KW-0812">Transmembrane</keyword>
<gene>
    <name evidence="4" type="ORF">D6C91_05706</name>
</gene>
<feature type="compositionally biased region" description="Polar residues" evidence="1">
    <location>
        <begin position="107"/>
        <end position="118"/>
    </location>
</feature>
<keyword evidence="2" id="KW-0472">Membrane</keyword>